<dbReference type="PROSITE" id="PS50930">
    <property type="entry name" value="HTH_LYTTR"/>
    <property type="match status" value="1"/>
</dbReference>
<dbReference type="GO" id="GO:0003677">
    <property type="term" value="F:DNA binding"/>
    <property type="evidence" value="ECO:0007669"/>
    <property type="project" value="UniProtKB-KW"/>
</dbReference>
<proteinExistence type="predicted"/>
<sequence length="296" mass="32945">MFAIVHKRIRLVDSFGSRIDTTINRLFIVVLSRRGMPFFVLCALLLHLMDPAAFGASFSAGIALVLYMAMTAVAVATFLFVLAGLRALFGPSLPRLPTLCLSLPIAMLAALGGQVIVLIFAASPTNIFTTMNVVQFLVLAILYDSLFFIYAYPDYARRHFARPQASEPRPAATTPVPEITATPECREVIIGSDRFGLHEILMLEAREHHVEITLDGRSMTRRARLGDIIAQTREDEGVQPHRSFWVARRAIGTVRREGSRHIMVLANGQTVPIARTRLDTVRAWIECHAGDHLEQR</sequence>
<dbReference type="EMBL" id="FOXV01000010">
    <property type="protein sequence ID" value="SFQ56349.1"/>
    <property type="molecule type" value="Genomic_DNA"/>
</dbReference>
<dbReference type="Gene3D" id="2.40.50.1020">
    <property type="entry name" value="LytTr DNA-binding domain"/>
    <property type="match status" value="1"/>
</dbReference>
<keyword evidence="3" id="KW-0238">DNA-binding</keyword>
<dbReference type="Pfam" id="PF04397">
    <property type="entry name" value="LytTR"/>
    <property type="match status" value="1"/>
</dbReference>
<keyword evidence="1" id="KW-1133">Transmembrane helix</keyword>
<feature type="transmembrane region" description="Helical" evidence="1">
    <location>
        <begin position="101"/>
        <end position="121"/>
    </location>
</feature>
<evidence type="ECO:0000313" key="4">
    <source>
        <dbReference type="Proteomes" id="UP000243106"/>
    </source>
</evidence>
<dbReference type="AlphaFoldDB" id="A0A1I5ZIN6"/>
<keyword evidence="1" id="KW-0812">Transmembrane</keyword>
<dbReference type="STRING" id="93684.SAMN05421853_11080"/>
<accession>A0A1I5ZIN6</accession>
<dbReference type="Proteomes" id="UP000243106">
    <property type="component" value="Unassembled WGS sequence"/>
</dbReference>
<dbReference type="SMART" id="SM00850">
    <property type="entry name" value="LytTR"/>
    <property type="match status" value="1"/>
</dbReference>
<reference evidence="4" key="1">
    <citation type="submission" date="2016-10" db="EMBL/GenBank/DDBJ databases">
        <authorList>
            <person name="Varghese N."/>
            <person name="Submissions S."/>
        </authorList>
    </citation>
    <scope>NUCLEOTIDE SEQUENCE [LARGE SCALE GENOMIC DNA]</scope>
    <source>
        <strain evidence="4">JCM 10271</strain>
    </source>
</reference>
<keyword evidence="4" id="KW-1185">Reference proteome</keyword>
<feature type="transmembrane region" description="Helical" evidence="1">
    <location>
        <begin position="64"/>
        <end position="89"/>
    </location>
</feature>
<evidence type="ECO:0000313" key="3">
    <source>
        <dbReference type="EMBL" id="SFQ56349.1"/>
    </source>
</evidence>
<feature type="domain" description="HTH LytTR-type" evidence="2">
    <location>
        <begin position="197"/>
        <end position="287"/>
    </location>
</feature>
<dbReference type="InterPro" id="IPR007492">
    <property type="entry name" value="LytTR_DNA-bd_dom"/>
</dbReference>
<gene>
    <name evidence="3" type="ORF">SAMN05421853_11080</name>
</gene>
<organism evidence="3 4">
    <name type="scientific">Roseivivax halotolerans</name>
    <dbReference type="NCBI Taxonomy" id="93684"/>
    <lineage>
        <taxon>Bacteria</taxon>
        <taxon>Pseudomonadati</taxon>
        <taxon>Pseudomonadota</taxon>
        <taxon>Alphaproteobacteria</taxon>
        <taxon>Rhodobacterales</taxon>
        <taxon>Roseobacteraceae</taxon>
        <taxon>Roseivivax</taxon>
    </lineage>
</organism>
<evidence type="ECO:0000256" key="1">
    <source>
        <dbReference type="SAM" id="Phobius"/>
    </source>
</evidence>
<feature type="transmembrane region" description="Helical" evidence="1">
    <location>
        <begin position="133"/>
        <end position="152"/>
    </location>
</feature>
<keyword evidence="1" id="KW-0472">Membrane</keyword>
<name>A0A1I5ZIN6_9RHOB</name>
<evidence type="ECO:0000259" key="2">
    <source>
        <dbReference type="PROSITE" id="PS50930"/>
    </source>
</evidence>
<protein>
    <submittedName>
        <fullName evidence="3">DNA-binding response regulator, LytR/AlgR family</fullName>
    </submittedName>
</protein>